<comment type="caution">
    <text evidence="2">The sequence shown here is derived from an EMBL/GenBank/DDBJ whole genome shotgun (WGS) entry which is preliminary data.</text>
</comment>
<dbReference type="Pfam" id="PF03551">
    <property type="entry name" value="PadR"/>
    <property type="match status" value="1"/>
</dbReference>
<organism evidence="2 3">
    <name type="scientific">Sporosarcina luteola</name>
    <dbReference type="NCBI Taxonomy" id="582850"/>
    <lineage>
        <taxon>Bacteria</taxon>
        <taxon>Bacillati</taxon>
        <taxon>Bacillota</taxon>
        <taxon>Bacilli</taxon>
        <taxon>Bacillales</taxon>
        <taxon>Caryophanaceae</taxon>
        <taxon>Sporosarcina</taxon>
    </lineage>
</organism>
<evidence type="ECO:0000313" key="2">
    <source>
        <dbReference type="EMBL" id="GEN84466.1"/>
    </source>
</evidence>
<dbReference type="OrthoDB" id="9814826at2"/>
<dbReference type="InterPro" id="IPR005149">
    <property type="entry name" value="Tscrpt_reg_PadR_N"/>
</dbReference>
<dbReference type="RefSeq" id="WP_147059334.1">
    <property type="nucleotide sequence ID" value="NZ_BJYL01000037.1"/>
</dbReference>
<dbReference type="InterPro" id="IPR036390">
    <property type="entry name" value="WH_DNA-bd_sf"/>
</dbReference>
<dbReference type="InterPro" id="IPR036388">
    <property type="entry name" value="WH-like_DNA-bd_sf"/>
</dbReference>
<dbReference type="PANTHER" id="PTHR33169:SF13">
    <property type="entry name" value="PADR-FAMILY TRANSCRIPTIONAL REGULATOR"/>
    <property type="match status" value="1"/>
</dbReference>
<dbReference type="Gene3D" id="1.10.10.10">
    <property type="entry name" value="Winged helix-like DNA-binding domain superfamily/Winged helix DNA-binding domain"/>
    <property type="match status" value="1"/>
</dbReference>
<reference evidence="2 3" key="1">
    <citation type="submission" date="2019-07" db="EMBL/GenBank/DDBJ databases">
        <title>Whole genome shotgun sequence of Sporosarcina luteola NBRC 105378.</title>
        <authorList>
            <person name="Hosoyama A."/>
            <person name="Uohara A."/>
            <person name="Ohji S."/>
            <person name="Ichikawa N."/>
        </authorList>
    </citation>
    <scope>NUCLEOTIDE SEQUENCE [LARGE SCALE GENOMIC DNA]</scope>
    <source>
        <strain evidence="2 3">NBRC 105378</strain>
    </source>
</reference>
<keyword evidence="3" id="KW-1185">Reference proteome</keyword>
<dbReference type="InterPro" id="IPR052509">
    <property type="entry name" value="Metal_resp_DNA-bind_regulator"/>
</dbReference>
<feature type="domain" description="Transcription regulator PadR N-terminal" evidence="1">
    <location>
        <begin position="19"/>
        <end position="83"/>
    </location>
</feature>
<proteinExistence type="predicted"/>
<gene>
    <name evidence="2" type="ORF">SLU01_27780</name>
</gene>
<dbReference type="Proteomes" id="UP000321901">
    <property type="component" value="Unassembled WGS sequence"/>
</dbReference>
<accession>A0A511ZAI3</accession>
<dbReference type="SUPFAM" id="SSF46785">
    <property type="entry name" value="Winged helix' DNA-binding domain"/>
    <property type="match status" value="1"/>
</dbReference>
<dbReference type="EMBL" id="BJYL01000037">
    <property type="protein sequence ID" value="GEN84466.1"/>
    <property type="molecule type" value="Genomic_DNA"/>
</dbReference>
<protein>
    <submittedName>
        <fullName evidence="2">PadR family transcriptional regulator</fullName>
    </submittedName>
</protein>
<dbReference type="PANTHER" id="PTHR33169">
    <property type="entry name" value="PADR-FAMILY TRANSCRIPTIONAL REGULATOR"/>
    <property type="match status" value="1"/>
</dbReference>
<dbReference type="AlphaFoldDB" id="A0A511ZAI3"/>
<sequence>MKSFEPLTDSVFYIMASLTEPRHGYAVMSLVEETTGGSFVIGPASLYTIIKKLLKEQLIVLHDESDSRRKVYMLTDVGRQTLEADIARRKVMIEMAEKGLERREVCDEEH</sequence>
<name>A0A511ZAI3_9BACL</name>
<evidence type="ECO:0000313" key="3">
    <source>
        <dbReference type="Proteomes" id="UP000321901"/>
    </source>
</evidence>
<evidence type="ECO:0000259" key="1">
    <source>
        <dbReference type="Pfam" id="PF03551"/>
    </source>
</evidence>